<comment type="function">
    <text evidence="5">This is one of the proteins that binds to the 5S RNA in the ribosome where it forms part of the central protuberance.</text>
</comment>
<protein>
    <recommendedName>
        <fullName evidence="5">Large ribosomal subunit protein bL25</fullName>
    </recommendedName>
    <alternativeName>
        <fullName evidence="5">General stress protein CTC</fullName>
    </alternativeName>
</protein>
<evidence type="ECO:0000259" key="8">
    <source>
        <dbReference type="Pfam" id="PF14693"/>
    </source>
</evidence>
<dbReference type="EMBL" id="QFFI01000003">
    <property type="protein sequence ID" value="PWG65220.1"/>
    <property type="molecule type" value="Genomic_DNA"/>
</dbReference>
<dbReference type="PANTHER" id="PTHR33284:SF1">
    <property type="entry name" value="RIBOSOMAL PROTEIN L25_GLN-TRNA SYNTHETASE, ANTI-CODON-BINDING DOMAIN-CONTAINING PROTEIN"/>
    <property type="match status" value="1"/>
</dbReference>
<dbReference type="InterPro" id="IPR020057">
    <property type="entry name" value="Ribosomal_bL25_b-dom"/>
</dbReference>
<dbReference type="InterPro" id="IPR001021">
    <property type="entry name" value="Ribosomal_bL25_long"/>
</dbReference>
<dbReference type="SUPFAM" id="SSF50715">
    <property type="entry name" value="Ribosomal protein L25-like"/>
    <property type="match status" value="1"/>
</dbReference>
<dbReference type="InterPro" id="IPR029751">
    <property type="entry name" value="Ribosomal_L25_dom"/>
</dbReference>
<feature type="domain" description="Large ribosomal subunit protein bL25 L25" evidence="7">
    <location>
        <begin position="7"/>
        <end position="95"/>
    </location>
</feature>
<dbReference type="GO" id="GO:0008097">
    <property type="term" value="F:5S rRNA binding"/>
    <property type="evidence" value="ECO:0007669"/>
    <property type="project" value="InterPro"/>
</dbReference>
<dbReference type="NCBIfam" id="NF004612">
    <property type="entry name" value="PRK05943.1"/>
    <property type="match status" value="1"/>
</dbReference>
<evidence type="ECO:0000256" key="5">
    <source>
        <dbReference type="HAMAP-Rule" id="MF_01334"/>
    </source>
</evidence>
<accession>A0A2U2N7V9</accession>
<dbReference type="AlphaFoldDB" id="A0A2U2N7V9"/>
<organism evidence="9 10">
    <name type="scientific">Sediminicurvatus halobius</name>
    <dbReference type="NCBI Taxonomy" id="2182432"/>
    <lineage>
        <taxon>Bacteria</taxon>
        <taxon>Pseudomonadati</taxon>
        <taxon>Pseudomonadota</taxon>
        <taxon>Gammaproteobacteria</taxon>
        <taxon>Chromatiales</taxon>
        <taxon>Ectothiorhodospiraceae</taxon>
        <taxon>Sediminicurvatus</taxon>
    </lineage>
</organism>
<dbReference type="RefSeq" id="WP_109676035.1">
    <property type="nucleotide sequence ID" value="NZ_CP086615.1"/>
</dbReference>
<keyword evidence="3 5" id="KW-0689">Ribosomal protein</keyword>
<dbReference type="PANTHER" id="PTHR33284">
    <property type="entry name" value="RIBOSOMAL PROTEIN L25/GLN-TRNA SYNTHETASE, ANTI-CODON-BINDING DOMAIN-CONTAINING PROTEIN"/>
    <property type="match status" value="1"/>
</dbReference>
<dbReference type="Proteomes" id="UP000245474">
    <property type="component" value="Unassembled WGS sequence"/>
</dbReference>
<feature type="region of interest" description="Disordered" evidence="6">
    <location>
        <begin position="193"/>
        <end position="239"/>
    </location>
</feature>
<feature type="domain" description="Large ribosomal subunit protein bL25 beta" evidence="8">
    <location>
        <begin position="103"/>
        <end position="194"/>
    </location>
</feature>
<dbReference type="InterPro" id="IPR011035">
    <property type="entry name" value="Ribosomal_bL25/Gln-tRNA_synth"/>
</dbReference>
<name>A0A2U2N7V9_9GAMM</name>
<dbReference type="HAMAP" id="MF_01334">
    <property type="entry name" value="Ribosomal_bL25_CTC"/>
    <property type="match status" value="1"/>
</dbReference>
<proteinExistence type="inferred from homology"/>
<dbReference type="InterPro" id="IPR020055">
    <property type="entry name" value="Ribosomal_bL25_short"/>
</dbReference>
<keyword evidence="4 5" id="KW-0687">Ribonucleoprotein</keyword>
<sequence length="239" mass="26354">MTVELKLDATVRTDQGKGASRRLRRAKQIPGIIYGAGKDPVSLTFDEEQVLRLMREEAFFSQLLDVKVKGKRTERVILKDLQRHPFKPLVTHMDLLRIRAGEKMRQHVPIHFLNQEDAKGVKLEGGLVHHDLIELEVECLPENLPAAIDVDIAELGLGESIHLSDITPPEGVVFPGLDPESDHDPVLVSIHQPRKVVEEDEEAAAEEAAGETEAEGSAEEGSASEEAEGGEDEAKRDEG</sequence>
<evidence type="ECO:0000256" key="2">
    <source>
        <dbReference type="ARBA" id="ARBA00022884"/>
    </source>
</evidence>
<dbReference type="NCBIfam" id="NF004130">
    <property type="entry name" value="PRK05618.1-5"/>
    <property type="match status" value="1"/>
</dbReference>
<dbReference type="InterPro" id="IPR037121">
    <property type="entry name" value="Ribosomal_bL25_C"/>
</dbReference>
<keyword evidence="2 5" id="KW-0694">RNA-binding</keyword>
<feature type="compositionally biased region" description="Acidic residues" evidence="6">
    <location>
        <begin position="198"/>
        <end position="231"/>
    </location>
</feature>
<dbReference type="InterPro" id="IPR020056">
    <property type="entry name" value="Rbsml_bL25/Gln-tRNA_synth_N"/>
</dbReference>
<dbReference type="GO" id="GO:0006412">
    <property type="term" value="P:translation"/>
    <property type="evidence" value="ECO:0007669"/>
    <property type="project" value="UniProtKB-UniRule"/>
</dbReference>
<dbReference type="NCBIfam" id="TIGR00731">
    <property type="entry name" value="bL25_bact_ctc"/>
    <property type="match status" value="1"/>
</dbReference>
<dbReference type="CDD" id="cd00495">
    <property type="entry name" value="Ribosomal_L25_TL5_CTC"/>
    <property type="match status" value="1"/>
</dbReference>
<evidence type="ECO:0000313" key="9">
    <source>
        <dbReference type="EMBL" id="PWG65220.1"/>
    </source>
</evidence>
<dbReference type="HAMAP" id="MF_01336">
    <property type="entry name" value="Ribosomal_bL25"/>
    <property type="match status" value="1"/>
</dbReference>
<evidence type="ECO:0000256" key="3">
    <source>
        <dbReference type="ARBA" id="ARBA00022980"/>
    </source>
</evidence>
<comment type="similarity">
    <text evidence="5">Belongs to the bacterial ribosomal protein bL25 family. CTC subfamily.</text>
</comment>
<evidence type="ECO:0000256" key="4">
    <source>
        <dbReference type="ARBA" id="ARBA00023274"/>
    </source>
</evidence>
<dbReference type="GO" id="GO:0022625">
    <property type="term" value="C:cytosolic large ribosomal subunit"/>
    <property type="evidence" value="ECO:0007669"/>
    <property type="project" value="TreeGrafter"/>
</dbReference>
<dbReference type="Pfam" id="PF01386">
    <property type="entry name" value="Ribosomal_L25p"/>
    <property type="match status" value="1"/>
</dbReference>
<dbReference type="GO" id="GO:0003735">
    <property type="term" value="F:structural constituent of ribosome"/>
    <property type="evidence" value="ECO:0007669"/>
    <property type="project" value="InterPro"/>
</dbReference>
<dbReference type="InterPro" id="IPR020930">
    <property type="entry name" value="Ribosomal_uL5_bac-type"/>
</dbReference>
<dbReference type="OrthoDB" id="9806411at2"/>
<keyword evidence="10" id="KW-1185">Reference proteome</keyword>
<evidence type="ECO:0000313" key="10">
    <source>
        <dbReference type="Proteomes" id="UP000245474"/>
    </source>
</evidence>
<evidence type="ECO:0000259" key="7">
    <source>
        <dbReference type="Pfam" id="PF01386"/>
    </source>
</evidence>
<dbReference type="Pfam" id="PF14693">
    <property type="entry name" value="Ribosomal_TL5_C"/>
    <property type="match status" value="1"/>
</dbReference>
<comment type="subunit">
    <text evidence="5">Part of the 50S ribosomal subunit; part of the 5S rRNA/L5/L18/L25 subcomplex. Contacts the 5S rRNA. Binds to the 5S rRNA independently of L5 and L18.</text>
</comment>
<evidence type="ECO:0000256" key="1">
    <source>
        <dbReference type="ARBA" id="ARBA00022730"/>
    </source>
</evidence>
<gene>
    <name evidence="5" type="primary">rplY</name>
    <name evidence="5" type="synonym">ctc</name>
    <name evidence="9" type="ORF">DEM34_02815</name>
</gene>
<dbReference type="FunFam" id="2.40.240.10:FF:000002">
    <property type="entry name" value="50S ribosomal protein L25"/>
    <property type="match status" value="1"/>
</dbReference>
<dbReference type="Gene3D" id="2.170.120.20">
    <property type="entry name" value="Ribosomal protein L25, beta domain"/>
    <property type="match status" value="1"/>
</dbReference>
<comment type="caution">
    <text evidence="9">The sequence shown here is derived from an EMBL/GenBank/DDBJ whole genome shotgun (WGS) entry which is preliminary data.</text>
</comment>
<dbReference type="Gene3D" id="2.40.240.10">
    <property type="entry name" value="Ribosomal Protein L25, Chain P"/>
    <property type="match status" value="1"/>
</dbReference>
<evidence type="ECO:0000256" key="6">
    <source>
        <dbReference type="SAM" id="MobiDB-lite"/>
    </source>
</evidence>
<dbReference type="NCBIfam" id="NF004128">
    <property type="entry name" value="PRK05618.1-2"/>
    <property type="match status" value="1"/>
</dbReference>
<reference evidence="9 10" key="1">
    <citation type="submission" date="2018-05" db="EMBL/GenBank/DDBJ databases">
        <title>Spiribacter halobius sp. nov., a moderately halophilic bacterium isolated from marine solar saltern.</title>
        <authorList>
            <person name="Zheng W.-S."/>
            <person name="Lu D.-C."/>
            <person name="Du Z.-J."/>
        </authorList>
    </citation>
    <scope>NUCLEOTIDE SEQUENCE [LARGE SCALE GENOMIC DNA]</scope>
    <source>
        <strain evidence="9 10">E85</strain>
    </source>
</reference>
<keyword evidence="1 5" id="KW-0699">rRNA-binding</keyword>